<feature type="region of interest" description="Disordered" evidence="1">
    <location>
        <begin position="1"/>
        <end position="31"/>
    </location>
</feature>
<reference evidence="2 3" key="1">
    <citation type="journal article" date="2018" name="Cell">
        <title>The Chara Genome: Secondary Complexity and Implications for Plant Terrestrialization.</title>
        <authorList>
            <person name="Nishiyama T."/>
            <person name="Sakayama H."/>
            <person name="Vries J.D."/>
            <person name="Buschmann H."/>
            <person name="Saint-Marcoux D."/>
            <person name="Ullrich K.K."/>
            <person name="Haas F.B."/>
            <person name="Vanderstraeten L."/>
            <person name="Becker D."/>
            <person name="Lang D."/>
            <person name="Vosolsobe S."/>
            <person name="Rombauts S."/>
            <person name="Wilhelmsson P.K.I."/>
            <person name="Janitza P."/>
            <person name="Kern R."/>
            <person name="Heyl A."/>
            <person name="Rumpler F."/>
            <person name="Villalobos L.I.A.C."/>
            <person name="Clay J.M."/>
            <person name="Skokan R."/>
            <person name="Toyoda A."/>
            <person name="Suzuki Y."/>
            <person name="Kagoshima H."/>
            <person name="Schijlen E."/>
            <person name="Tajeshwar N."/>
            <person name="Catarino B."/>
            <person name="Hetherington A.J."/>
            <person name="Saltykova A."/>
            <person name="Bonnot C."/>
            <person name="Breuninger H."/>
            <person name="Symeonidi A."/>
            <person name="Radhakrishnan G.V."/>
            <person name="Van Nieuwerburgh F."/>
            <person name="Deforce D."/>
            <person name="Chang C."/>
            <person name="Karol K.G."/>
            <person name="Hedrich R."/>
            <person name="Ulvskov P."/>
            <person name="Glockner G."/>
            <person name="Delwiche C.F."/>
            <person name="Petrasek J."/>
            <person name="Van de Peer Y."/>
            <person name="Friml J."/>
            <person name="Beilby M."/>
            <person name="Dolan L."/>
            <person name="Kohara Y."/>
            <person name="Sugano S."/>
            <person name="Fujiyama A."/>
            <person name="Delaux P.-M."/>
            <person name="Quint M."/>
            <person name="TheiBen G."/>
            <person name="Hagemann M."/>
            <person name="Harholt J."/>
            <person name="Dunand C."/>
            <person name="Zachgo S."/>
            <person name="Langdale J."/>
            <person name="Maumus F."/>
            <person name="Straeten D.V.D."/>
            <person name="Gould S.B."/>
            <person name="Rensing S.A."/>
        </authorList>
    </citation>
    <scope>NUCLEOTIDE SEQUENCE [LARGE SCALE GENOMIC DNA]</scope>
    <source>
        <strain evidence="2 3">S276</strain>
    </source>
</reference>
<evidence type="ECO:0000256" key="1">
    <source>
        <dbReference type="SAM" id="MobiDB-lite"/>
    </source>
</evidence>
<proteinExistence type="predicted"/>
<comment type="caution">
    <text evidence="2">The sequence shown here is derived from an EMBL/GenBank/DDBJ whole genome shotgun (WGS) entry which is preliminary data.</text>
</comment>
<sequence length="124" mass="14431">MRKSFHEVVVEDVPDDDEVGKDQTKEDGGPSNIVDIAHELEVVQMTKFREKRLKELRQVKKQEMEDICSEEGITYVKLDQAKADVAEIRARRDYAAWLKEKDVVDDDEDRELHYYTSAEDVDDA</sequence>
<protein>
    <submittedName>
        <fullName evidence="2">Uncharacterized protein</fullName>
    </submittedName>
</protein>
<evidence type="ECO:0000313" key="3">
    <source>
        <dbReference type="Proteomes" id="UP000265515"/>
    </source>
</evidence>
<dbReference type="Proteomes" id="UP000265515">
    <property type="component" value="Unassembled WGS sequence"/>
</dbReference>
<dbReference type="Gramene" id="GBG84787">
    <property type="protein sequence ID" value="GBG84787"/>
    <property type="gene ID" value="CBR_g39164"/>
</dbReference>
<feature type="compositionally biased region" description="Acidic residues" evidence="1">
    <location>
        <begin position="10"/>
        <end position="19"/>
    </location>
</feature>
<dbReference type="AlphaFoldDB" id="A0A388LR43"/>
<keyword evidence="3" id="KW-1185">Reference proteome</keyword>
<accession>A0A388LR43</accession>
<evidence type="ECO:0000313" key="2">
    <source>
        <dbReference type="EMBL" id="GBG84787.1"/>
    </source>
</evidence>
<gene>
    <name evidence="2" type="ORF">CBR_g39164</name>
</gene>
<name>A0A388LR43_CHABU</name>
<organism evidence="2 3">
    <name type="scientific">Chara braunii</name>
    <name type="common">Braun's stonewort</name>
    <dbReference type="NCBI Taxonomy" id="69332"/>
    <lineage>
        <taxon>Eukaryota</taxon>
        <taxon>Viridiplantae</taxon>
        <taxon>Streptophyta</taxon>
        <taxon>Charophyceae</taxon>
        <taxon>Charales</taxon>
        <taxon>Characeae</taxon>
        <taxon>Chara</taxon>
    </lineage>
</organism>
<dbReference type="EMBL" id="BFEA01000491">
    <property type="protein sequence ID" value="GBG84787.1"/>
    <property type="molecule type" value="Genomic_DNA"/>
</dbReference>